<proteinExistence type="predicted"/>
<dbReference type="InterPro" id="IPR001660">
    <property type="entry name" value="SAM"/>
</dbReference>
<feature type="domain" description="SAM" evidence="3">
    <location>
        <begin position="29"/>
        <end position="75"/>
    </location>
</feature>
<organism evidence="4 5">
    <name type="scientific">Coilia grayii</name>
    <name type="common">Gray's grenadier anchovy</name>
    <dbReference type="NCBI Taxonomy" id="363190"/>
    <lineage>
        <taxon>Eukaryota</taxon>
        <taxon>Metazoa</taxon>
        <taxon>Chordata</taxon>
        <taxon>Craniata</taxon>
        <taxon>Vertebrata</taxon>
        <taxon>Euteleostomi</taxon>
        <taxon>Actinopterygii</taxon>
        <taxon>Neopterygii</taxon>
        <taxon>Teleostei</taxon>
        <taxon>Clupei</taxon>
        <taxon>Clupeiformes</taxon>
        <taxon>Clupeoidei</taxon>
        <taxon>Engraulidae</taxon>
        <taxon>Coilinae</taxon>
        <taxon>Coilia</taxon>
    </lineage>
</organism>
<accession>A0ABD1J3D4</accession>
<dbReference type="InterPro" id="IPR013761">
    <property type="entry name" value="SAM/pointed_sf"/>
</dbReference>
<reference evidence="4 5" key="1">
    <citation type="submission" date="2024-09" db="EMBL/GenBank/DDBJ databases">
        <title>A chromosome-level genome assembly of Gray's grenadier anchovy, Coilia grayii.</title>
        <authorList>
            <person name="Fu Z."/>
        </authorList>
    </citation>
    <scope>NUCLEOTIDE SEQUENCE [LARGE SCALE GENOMIC DNA]</scope>
    <source>
        <strain evidence="4">G4</strain>
        <tissue evidence="4">Muscle</tissue>
    </source>
</reference>
<dbReference type="PROSITE" id="PS50105">
    <property type="entry name" value="SAM_DOMAIN"/>
    <property type="match status" value="1"/>
</dbReference>
<protein>
    <recommendedName>
        <fullName evidence="3">SAM domain-containing protein</fullName>
    </recommendedName>
</protein>
<dbReference type="PANTHER" id="PTHR16155:SF20">
    <property type="entry name" value="STERILE ALPHA MOTIF DOMAIN-CONTAINING PROTEIN 9-LIKE"/>
    <property type="match status" value="1"/>
</dbReference>
<name>A0ABD1J3D4_9TELE</name>
<dbReference type="Pfam" id="PF07647">
    <property type="entry name" value="SAM_2"/>
    <property type="match status" value="1"/>
</dbReference>
<evidence type="ECO:0000313" key="5">
    <source>
        <dbReference type="Proteomes" id="UP001591681"/>
    </source>
</evidence>
<evidence type="ECO:0000256" key="1">
    <source>
        <dbReference type="SAM" id="Coils"/>
    </source>
</evidence>
<dbReference type="Proteomes" id="UP001591681">
    <property type="component" value="Unassembled WGS sequence"/>
</dbReference>
<keyword evidence="1" id="KW-0175">Coiled coil</keyword>
<feature type="coiled-coil region" evidence="1">
    <location>
        <begin position="323"/>
        <end position="350"/>
    </location>
</feature>
<dbReference type="SUPFAM" id="SSF47769">
    <property type="entry name" value="SAM/Pointed domain"/>
    <property type="match status" value="1"/>
</dbReference>
<dbReference type="EMBL" id="JBHFQA010000020">
    <property type="protein sequence ID" value="KAL2081010.1"/>
    <property type="molecule type" value="Genomic_DNA"/>
</dbReference>
<evidence type="ECO:0000256" key="2">
    <source>
        <dbReference type="SAM" id="SignalP"/>
    </source>
</evidence>
<keyword evidence="5" id="KW-1185">Reference proteome</keyword>
<feature type="chain" id="PRO_5044769422" description="SAM domain-containing protein" evidence="2">
    <location>
        <begin position="20"/>
        <end position="1529"/>
    </location>
</feature>
<dbReference type="PANTHER" id="PTHR16155">
    <property type="entry name" value="DED DOMAIN-CONTAINING PROTEIN"/>
    <property type="match status" value="1"/>
</dbReference>
<comment type="caution">
    <text evidence="4">The sequence shown here is derived from an EMBL/GenBank/DDBJ whole genome shotgun (WGS) entry which is preliminary data.</text>
</comment>
<sequence>MPEILQILTFILFWFQGDGGQLPAEIKSWSTEHVRKWTRELKNIDEEYANIMYQQKINGESLFLLEKSDLMEAGIPLGPAKLIIHKRDELVKLKAEMVNDLGVQAGGPCKPYPFNRFHEAYRYRVNSCLDIPESGALDLIEPCHEFKAFINTANATKDEKLKKFTDEVKFFAAACMNSRTNGTIHFGVGDQPVFNHGQILGFSVEDKESFGKALHDMIEGHFEHKHVEAAKKCIKPPRFVEVLQPDMTSSENYVIEVDIEPAFSVCEENFYHVFGVDKRKSRRSKGKDPKEDAKESKSFYIRDNSSTRDLLLPNSQFKPLEEYNRYRKNIEKLSQQRKEAEEKRLAVVRNSVQGSKLCEMITGGSHSLDKSSFESYILVTNKSHPVQLDSLSFLQDMNLTAVLDFDPESSEKGLKKFFEERNTNVHSPAQYRITEPVEDIASKLKLTRITSWIFCNGVINKEEPSDISSWSTEKGASVRDVVSFLCRGEVLPPRRFLVIFLLLSDVTDSKDPLLEIFNTFRQELRGLDQILCICENSRSFISWKQLIEARYGDNISHRCISELSFAEINGTVLSLWSNNRRSSRFLTCGGGSKVLLTKKMEGCLDTLDILCVNQCEGGNDDKLSIQENFYKGGKVSWWNFYFSEEPGSTPFIKRDKFDYIIDTIIPDLCSLTRPCVLFNIMHLPGCGGTTLAMHILWAQKEKFRCVVLKDRAADPGDVAKQVVQLLTYGTTEQATRLPVLLMVDDFEERDAVYSLQQSIEKACPRTSAAASSPQVVILNCMRTEFWDQHDTSSNPVFIGNELSEQEQKLFQKKLEEIEKTYKNADTFYGFMILKKNFSPEYIKGVAKNTLKSFNINHKEAQLIAVMVLLNSYCKNAPLSVTLCEAFLGLPTKERSEFCKVQDGFGKFSTLVTRCSVQDKVVFEAVKIIHPSMAEHCLEELTTNHSISKAEITNLLLTTDKFYDCLQGKDKLLQDVRAMLVRRYHTTEAEDTRFSPLVQAIIKDTPGSEETVLYNAAKRFEKDAIVSQLLARYHYLKKRDFREAKDWAKKAKDIDGQSSYIADTSAQVIKHELRNAIESNRDDPIKPDQLRDYLNMASSASEAFKDTQAIAKKEVALKSQNRKDYSPYNCSGRQGEIQVAVMVIEILEKIPVFSSLDKVRRAILSQVLSGQLTIQAIAQNDHVKHKHTSYYHVLLNFEPFLKNIKDNMKKQFDFLDSFFINLQPFFSQKDVREERTRKELLKSFHKYVDLFCKTDPHELMPNKIMPTLFKLRQLLEMHKADTHFGILEYLSRNGSDPLEAIVQQYAYLYTYKHANLRDVVNYIYASVVLACVWPQSKYIRPYTELLQILRHVLSCQVPHTDSLAVHFIASVILWPENNPLFHYDLSAKLGTYLSQLRSTFSNEMQSMEHGKKPAVHFYLGKKSGYARLVSHGHLSKFWSPEHFDNGQIWREDRVRRNLQMVQGVVQKNCILASTCNPNVKVEVIPQYLTHLKGKEQKLVSFYIGFTMKGPVAFDIQEIPWHGSEGASHHY</sequence>
<feature type="signal peptide" evidence="2">
    <location>
        <begin position="1"/>
        <end position="19"/>
    </location>
</feature>
<gene>
    <name evidence="4" type="ORF">ACEWY4_022863</name>
</gene>
<evidence type="ECO:0000259" key="3">
    <source>
        <dbReference type="PROSITE" id="PS50105"/>
    </source>
</evidence>
<dbReference type="Gene3D" id="1.10.150.50">
    <property type="entry name" value="Transcription Factor, Ets-1"/>
    <property type="match status" value="1"/>
</dbReference>
<keyword evidence="2" id="KW-0732">Signal</keyword>
<evidence type="ECO:0000313" key="4">
    <source>
        <dbReference type="EMBL" id="KAL2081010.1"/>
    </source>
</evidence>